<dbReference type="EMBL" id="LGRX02015668">
    <property type="protein sequence ID" value="KAK3263157.1"/>
    <property type="molecule type" value="Genomic_DNA"/>
</dbReference>
<evidence type="ECO:0000256" key="1">
    <source>
        <dbReference type="SAM" id="MobiDB-lite"/>
    </source>
</evidence>
<feature type="non-terminal residue" evidence="2">
    <location>
        <position position="185"/>
    </location>
</feature>
<evidence type="ECO:0000313" key="3">
    <source>
        <dbReference type="Proteomes" id="UP001190700"/>
    </source>
</evidence>
<dbReference type="Proteomes" id="UP001190700">
    <property type="component" value="Unassembled WGS sequence"/>
</dbReference>
<name>A0AAE0FP06_9CHLO</name>
<feature type="region of interest" description="Disordered" evidence="1">
    <location>
        <begin position="110"/>
        <end position="185"/>
    </location>
</feature>
<organism evidence="2 3">
    <name type="scientific">Cymbomonas tetramitiformis</name>
    <dbReference type="NCBI Taxonomy" id="36881"/>
    <lineage>
        <taxon>Eukaryota</taxon>
        <taxon>Viridiplantae</taxon>
        <taxon>Chlorophyta</taxon>
        <taxon>Pyramimonadophyceae</taxon>
        <taxon>Pyramimonadales</taxon>
        <taxon>Pyramimonadaceae</taxon>
        <taxon>Cymbomonas</taxon>
    </lineage>
</organism>
<comment type="caution">
    <text evidence="2">The sequence shown here is derived from an EMBL/GenBank/DDBJ whole genome shotgun (WGS) entry which is preliminary data.</text>
</comment>
<evidence type="ECO:0000313" key="2">
    <source>
        <dbReference type="EMBL" id="KAK3263157.1"/>
    </source>
</evidence>
<gene>
    <name evidence="2" type="ORF">CYMTET_28021</name>
</gene>
<dbReference type="AlphaFoldDB" id="A0AAE0FP06"/>
<protein>
    <submittedName>
        <fullName evidence="2">Uncharacterized protein</fullName>
    </submittedName>
</protein>
<proteinExistence type="predicted"/>
<keyword evidence="3" id="KW-1185">Reference proteome</keyword>
<reference evidence="2 3" key="1">
    <citation type="journal article" date="2015" name="Genome Biol. Evol.">
        <title>Comparative Genomics of a Bacterivorous Green Alga Reveals Evolutionary Causalities and Consequences of Phago-Mixotrophic Mode of Nutrition.</title>
        <authorList>
            <person name="Burns J.A."/>
            <person name="Paasch A."/>
            <person name="Narechania A."/>
            <person name="Kim E."/>
        </authorList>
    </citation>
    <scope>NUCLEOTIDE SEQUENCE [LARGE SCALE GENOMIC DNA]</scope>
    <source>
        <strain evidence="2 3">PLY_AMNH</strain>
    </source>
</reference>
<sequence length="185" mass="19388">MRAEASSEAGAEVREREVLDEAVTRVMTMFPHMTDNEAAAQVEAVRRDHPTWSAKQFAAAVEAEFFPPEVKQMLQEVEKCQGSTRHGNPCGNKAAIGKSYCWTHRDLNKASDRTMPTGSDGAPSTVIHGVASAPPARTAQATASAPPARTAQATASAPPARTAQATASAPPARTAQATASAPPAR</sequence>
<accession>A0AAE0FP06</accession>